<feature type="signal peptide" evidence="7">
    <location>
        <begin position="1"/>
        <end position="21"/>
    </location>
</feature>
<protein>
    <recommendedName>
        <fullName evidence="13">Multicopper oxidase</fullName>
    </recommendedName>
</protein>
<proteinExistence type="inferred from homology"/>
<keyword evidence="5" id="KW-0186">Copper</keyword>
<sequence>MKLYSLFWFAVGSASVAISKSTTSEASLYPYGNLPTDPLPSWIKCKSGSKKAPWSGVSPAGDAPDTGVTRHYNFTISRAYNAPDGYNKSAILINGQFPGPMIEANWGDMISVTVNNQILTEEEGLTLHWHGLRQEGIPWEDGVPGITQCPIIPGGTFTYKFKADQYGTSWYHSHYSAQYTDGAYGPMVIYGPVQSGASYDLDVGPVMLSDYGHQSYYEILEMILSIPPTFPNVDNNLINGHGANNCDTTDCGSGAGLARFNFTSGKTHRLRLMNVGSNANQKFSIDGHEMTVIANDFVPLEPYTTDVITLGVGQRTDVLVKATDSAKSSYWMRASIDMDCLNATATYETVKAAIYYEDADTSAWPSSTSTATWESNNCRNDPLNTTVPYYAQKPPSTVATTQTVEIDLGVNATGHYLFFVNNSTFRSNYNAPVLLLGRNGNFSIDNPDLNLYNFGSSTSIRFIINNVYAMQHPMHLHGHNFWVLADGRGTWDGTVTNPSNPQRRDTQILQPGSTDEPSYIVLEWRADNPGVWPLHCHMSYHVSAGLVLNVIERPDKIKDLDIPASMAQTCRDWSVWSGNDYVDEIDSGV</sequence>
<evidence type="ECO:0000259" key="8">
    <source>
        <dbReference type="Pfam" id="PF00394"/>
    </source>
</evidence>
<evidence type="ECO:0000256" key="2">
    <source>
        <dbReference type="ARBA" id="ARBA00022723"/>
    </source>
</evidence>
<dbReference type="Pfam" id="PF00394">
    <property type="entry name" value="Cu-oxidase"/>
    <property type="match status" value="1"/>
</dbReference>
<dbReference type="SUPFAM" id="SSF49503">
    <property type="entry name" value="Cupredoxins"/>
    <property type="match status" value="3"/>
</dbReference>
<evidence type="ECO:0000313" key="12">
    <source>
        <dbReference type="Proteomes" id="UP001215712"/>
    </source>
</evidence>
<evidence type="ECO:0000256" key="4">
    <source>
        <dbReference type="ARBA" id="ARBA00023002"/>
    </source>
</evidence>
<dbReference type="AlphaFoldDB" id="A0AAD6N086"/>
<feature type="domain" description="Plastocyanin-like" evidence="8">
    <location>
        <begin position="205"/>
        <end position="346"/>
    </location>
</feature>
<evidence type="ECO:0000256" key="6">
    <source>
        <dbReference type="ARBA" id="ARBA00023180"/>
    </source>
</evidence>
<comment type="similarity">
    <text evidence="1">Belongs to the multicopper oxidase family.</text>
</comment>
<feature type="chain" id="PRO_5042020872" description="Multicopper oxidase" evidence="7">
    <location>
        <begin position="22"/>
        <end position="589"/>
    </location>
</feature>
<dbReference type="FunFam" id="2.60.40.420:FF:000021">
    <property type="entry name" value="Extracellular dihydrogeodin oxidase/laccase"/>
    <property type="match status" value="1"/>
</dbReference>
<comment type="caution">
    <text evidence="11">The sequence shown here is derived from an EMBL/GenBank/DDBJ whole genome shotgun (WGS) entry which is preliminary data.</text>
</comment>
<keyword evidence="6" id="KW-0325">Glycoprotein</keyword>
<evidence type="ECO:0000259" key="9">
    <source>
        <dbReference type="Pfam" id="PF07731"/>
    </source>
</evidence>
<dbReference type="PANTHER" id="PTHR11709:SF145">
    <property type="entry name" value="LCC1"/>
    <property type="match status" value="1"/>
</dbReference>
<dbReference type="Pfam" id="PF07731">
    <property type="entry name" value="Cu-oxidase_2"/>
    <property type="match status" value="1"/>
</dbReference>
<evidence type="ECO:0000313" key="11">
    <source>
        <dbReference type="EMBL" id="KAJ5738782.1"/>
    </source>
</evidence>
<reference evidence="11" key="2">
    <citation type="submission" date="2023-01" db="EMBL/GenBank/DDBJ databases">
        <authorList>
            <person name="Petersen C."/>
        </authorList>
    </citation>
    <scope>NUCLEOTIDE SEQUENCE</scope>
    <source>
        <strain evidence="11">IBT 17514</strain>
    </source>
</reference>
<dbReference type="PROSITE" id="PS00079">
    <property type="entry name" value="MULTICOPPER_OXIDASE1"/>
    <property type="match status" value="1"/>
</dbReference>
<reference evidence="11" key="1">
    <citation type="journal article" date="2023" name="IMA Fungus">
        <title>Comparative genomic study of the Penicillium genus elucidates a diverse pangenome and 15 lateral gene transfer events.</title>
        <authorList>
            <person name="Petersen C."/>
            <person name="Sorensen T."/>
            <person name="Nielsen M.R."/>
            <person name="Sondergaard T.E."/>
            <person name="Sorensen J.L."/>
            <person name="Fitzpatrick D.A."/>
            <person name="Frisvad J.C."/>
            <person name="Nielsen K.L."/>
        </authorList>
    </citation>
    <scope>NUCLEOTIDE SEQUENCE</scope>
    <source>
        <strain evidence="11">IBT 17514</strain>
    </source>
</reference>
<dbReference type="PANTHER" id="PTHR11709">
    <property type="entry name" value="MULTI-COPPER OXIDASE"/>
    <property type="match status" value="1"/>
</dbReference>
<dbReference type="CDD" id="cd13901">
    <property type="entry name" value="CuRO_3_MaLCC_like"/>
    <property type="match status" value="1"/>
</dbReference>
<dbReference type="PROSITE" id="PS00080">
    <property type="entry name" value="MULTICOPPER_OXIDASE2"/>
    <property type="match status" value="1"/>
</dbReference>
<name>A0AAD6N086_9EURO</name>
<keyword evidence="12" id="KW-1185">Reference proteome</keyword>
<organism evidence="11 12">
    <name type="scientific">Penicillium malachiteum</name>
    <dbReference type="NCBI Taxonomy" id="1324776"/>
    <lineage>
        <taxon>Eukaryota</taxon>
        <taxon>Fungi</taxon>
        <taxon>Dikarya</taxon>
        <taxon>Ascomycota</taxon>
        <taxon>Pezizomycotina</taxon>
        <taxon>Eurotiomycetes</taxon>
        <taxon>Eurotiomycetidae</taxon>
        <taxon>Eurotiales</taxon>
        <taxon>Aspergillaceae</taxon>
        <taxon>Penicillium</taxon>
    </lineage>
</organism>
<dbReference type="InterPro" id="IPR001117">
    <property type="entry name" value="Cu-oxidase_2nd"/>
</dbReference>
<keyword evidence="7" id="KW-0732">Signal</keyword>
<evidence type="ECO:0000256" key="5">
    <source>
        <dbReference type="ARBA" id="ARBA00023008"/>
    </source>
</evidence>
<keyword evidence="3" id="KW-0677">Repeat</keyword>
<evidence type="ECO:0000256" key="7">
    <source>
        <dbReference type="SAM" id="SignalP"/>
    </source>
</evidence>
<evidence type="ECO:0000256" key="3">
    <source>
        <dbReference type="ARBA" id="ARBA00022737"/>
    </source>
</evidence>
<dbReference type="GO" id="GO:0016491">
    <property type="term" value="F:oxidoreductase activity"/>
    <property type="evidence" value="ECO:0007669"/>
    <property type="project" value="UniProtKB-KW"/>
</dbReference>
<gene>
    <name evidence="11" type="ORF">N7493_001937</name>
</gene>
<feature type="domain" description="Plastocyanin-like" evidence="10">
    <location>
        <begin position="80"/>
        <end position="192"/>
    </location>
</feature>
<dbReference type="InterPro" id="IPR033138">
    <property type="entry name" value="Cu_oxidase_CS"/>
</dbReference>
<keyword evidence="4" id="KW-0560">Oxidoreductase</keyword>
<dbReference type="FunFam" id="2.60.40.420:FF:000038">
    <property type="entry name" value="Extracellular dihydrogeodin oxidase/laccase"/>
    <property type="match status" value="1"/>
</dbReference>
<dbReference type="InterPro" id="IPR011706">
    <property type="entry name" value="Cu-oxidase_C"/>
</dbReference>
<dbReference type="InterPro" id="IPR011707">
    <property type="entry name" value="Cu-oxidase-like_N"/>
</dbReference>
<dbReference type="CDD" id="cd13880">
    <property type="entry name" value="CuRO_2_MaLCC_like"/>
    <property type="match status" value="1"/>
</dbReference>
<dbReference type="Gene3D" id="2.60.40.420">
    <property type="entry name" value="Cupredoxins - blue copper proteins"/>
    <property type="match status" value="3"/>
</dbReference>
<dbReference type="Pfam" id="PF07732">
    <property type="entry name" value="Cu-oxidase_3"/>
    <property type="match status" value="1"/>
</dbReference>
<dbReference type="InterPro" id="IPR002355">
    <property type="entry name" value="Cu_oxidase_Cu_BS"/>
</dbReference>
<keyword evidence="2" id="KW-0479">Metal-binding</keyword>
<evidence type="ECO:0000256" key="1">
    <source>
        <dbReference type="ARBA" id="ARBA00010609"/>
    </source>
</evidence>
<dbReference type="EMBL" id="JAQJAN010000002">
    <property type="protein sequence ID" value="KAJ5738782.1"/>
    <property type="molecule type" value="Genomic_DNA"/>
</dbReference>
<dbReference type="GO" id="GO:0005507">
    <property type="term" value="F:copper ion binding"/>
    <property type="evidence" value="ECO:0007669"/>
    <property type="project" value="InterPro"/>
</dbReference>
<dbReference type="Proteomes" id="UP001215712">
    <property type="component" value="Unassembled WGS sequence"/>
</dbReference>
<dbReference type="InterPro" id="IPR045087">
    <property type="entry name" value="Cu-oxidase_fam"/>
</dbReference>
<accession>A0AAD6N086</accession>
<dbReference type="InterPro" id="IPR008972">
    <property type="entry name" value="Cupredoxin"/>
</dbReference>
<evidence type="ECO:0008006" key="13">
    <source>
        <dbReference type="Google" id="ProtNLM"/>
    </source>
</evidence>
<dbReference type="CDD" id="cd13854">
    <property type="entry name" value="CuRO_1_MaLCC_like"/>
    <property type="match status" value="1"/>
</dbReference>
<evidence type="ECO:0000259" key="10">
    <source>
        <dbReference type="Pfam" id="PF07732"/>
    </source>
</evidence>
<feature type="domain" description="Plastocyanin-like" evidence="9">
    <location>
        <begin position="433"/>
        <end position="555"/>
    </location>
</feature>